<dbReference type="OrthoDB" id="581894at2"/>
<dbReference type="AlphaFoldDB" id="A0A0S4NCS4"/>
<protein>
    <submittedName>
        <fullName evidence="1">Uncharacterized conserved protein, contains GH25 family domain</fullName>
    </submittedName>
</protein>
<keyword evidence="2" id="KW-1185">Reference proteome</keyword>
<sequence>MKKFLLMTLIVNLAFSHDYWLQPQKFHLSKGETLVVHLYVGDKFEKEIEREFQKNMTLKFELITDSSSFNLVDEIKDKSIPILVKKINFEGLALLSMERDYAYIELKPEEFSEYLRHEGLEDIQKLIEKLPPRKVERERYRRFIKSLIMVADKPKGNVYSKVLGQKLEIILLDNPFKTKPGDEITAQVLFDGKPLAGKTITAYNLEPESKKINEYKAKTDKNGRVKFKIENPGLWLIRLVHLLKCNGCENADWESFWASYSFEIKPK</sequence>
<dbReference type="Proteomes" id="UP000320623">
    <property type="component" value="Unassembled WGS sequence"/>
</dbReference>
<evidence type="ECO:0000313" key="2">
    <source>
        <dbReference type="Proteomes" id="UP000320623"/>
    </source>
</evidence>
<dbReference type="RefSeq" id="WP_140945854.1">
    <property type="nucleotide sequence ID" value="NZ_FAOO01000024.1"/>
</dbReference>
<accession>A0A0S4NCS4</accession>
<dbReference type="STRING" id="1643428.GCA_001442855_02103"/>
<name>A0A0S4NCS4_9BACT</name>
<dbReference type="EMBL" id="FAOO01000024">
    <property type="protein sequence ID" value="CUU08699.1"/>
    <property type="molecule type" value="Genomic_DNA"/>
</dbReference>
<reference evidence="2" key="1">
    <citation type="submission" date="2015-11" db="EMBL/GenBank/DDBJ databases">
        <authorList>
            <person name="Varghese N."/>
        </authorList>
    </citation>
    <scope>NUCLEOTIDE SEQUENCE [LARGE SCALE GENOMIC DNA]</scope>
</reference>
<evidence type="ECO:0000313" key="1">
    <source>
        <dbReference type="EMBL" id="CUU08699.1"/>
    </source>
</evidence>
<gene>
    <name evidence="1" type="ORF">JGI1_02149</name>
</gene>
<dbReference type="Pfam" id="PF10670">
    <property type="entry name" value="DUF4198"/>
    <property type="match status" value="1"/>
</dbReference>
<proteinExistence type="predicted"/>
<dbReference type="InterPro" id="IPR019613">
    <property type="entry name" value="DUF4198"/>
</dbReference>
<organism evidence="1 2">
    <name type="scientific">Candidatus Thermokryptus mobilis</name>
    <dbReference type="NCBI Taxonomy" id="1643428"/>
    <lineage>
        <taxon>Bacteria</taxon>
        <taxon>Pseudomonadati</taxon>
        <taxon>Candidatus Kryptoniota</taxon>
        <taxon>Candidatus Thermokryptus</taxon>
    </lineage>
</organism>